<dbReference type="AlphaFoldDB" id="A0A1F4U542"/>
<dbReference type="Gene3D" id="3.40.1620.10">
    <property type="entry name" value="YefM-like domain"/>
    <property type="match status" value="1"/>
</dbReference>
<comment type="similarity">
    <text evidence="1 2">Belongs to the phD/YefM antitoxin family.</text>
</comment>
<dbReference type="EMBL" id="MEUJ01000005">
    <property type="protein sequence ID" value="OGC39999.1"/>
    <property type="molecule type" value="Genomic_DNA"/>
</dbReference>
<dbReference type="InterPro" id="IPR036165">
    <property type="entry name" value="YefM-like_sf"/>
</dbReference>
<name>A0A1F4U542_UNCSA</name>
<evidence type="ECO:0000313" key="4">
    <source>
        <dbReference type="Proteomes" id="UP000179242"/>
    </source>
</evidence>
<evidence type="ECO:0000256" key="1">
    <source>
        <dbReference type="ARBA" id="ARBA00009981"/>
    </source>
</evidence>
<reference evidence="3 4" key="1">
    <citation type="journal article" date="2016" name="Nat. Commun.">
        <title>Thousands of microbial genomes shed light on interconnected biogeochemical processes in an aquifer system.</title>
        <authorList>
            <person name="Anantharaman K."/>
            <person name="Brown C.T."/>
            <person name="Hug L.A."/>
            <person name="Sharon I."/>
            <person name="Castelle C.J."/>
            <person name="Probst A.J."/>
            <person name="Thomas B.C."/>
            <person name="Singh A."/>
            <person name="Wilkins M.J."/>
            <person name="Karaoz U."/>
            <person name="Brodie E.L."/>
            <person name="Williams K.H."/>
            <person name="Hubbard S.S."/>
            <person name="Banfield J.F."/>
        </authorList>
    </citation>
    <scope>NUCLEOTIDE SEQUENCE [LARGE SCALE GENOMIC DNA]</scope>
</reference>
<dbReference type="Proteomes" id="UP000179242">
    <property type="component" value="Unassembled WGS sequence"/>
</dbReference>
<dbReference type="InterPro" id="IPR006442">
    <property type="entry name" value="Antitoxin_Phd/YefM"/>
</dbReference>
<comment type="function">
    <text evidence="2">Antitoxin component of a type II toxin-antitoxin (TA) system.</text>
</comment>
<dbReference type="SUPFAM" id="SSF143120">
    <property type="entry name" value="YefM-like"/>
    <property type="match status" value="1"/>
</dbReference>
<proteinExistence type="inferred from homology"/>
<comment type="caution">
    <text evidence="3">The sequence shown here is derived from an EMBL/GenBank/DDBJ whole genome shotgun (WGS) entry which is preliminary data.</text>
</comment>
<evidence type="ECO:0000256" key="2">
    <source>
        <dbReference type="RuleBase" id="RU362080"/>
    </source>
</evidence>
<gene>
    <name evidence="3" type="ORF">A2438_05765</name>
</gene>
<protein>
    <recommendedName>
        <fullName evidence="2">Antitoxin</fullName>
    </recommendedName>
</protein>
<accession>A0A1F4U542</accession>
<evidence type="ECO:0000313" key="3">
    <source>
        <dbReference type="EMBL" id="OGC39999.1"/>
    </source>
</evidence>
<sequence length="80" mass="9238">MNYISTKEAKNKLPFLLKEISYSHEPVIITDKNTSGVLLSEDDWEAIQETLYLLAIPKMRESIKIGLKTPISRCSKKIKW</sequence>
<dbReference type="NCBIfam" id="TIGR01552">
    <property type="entry name" value="phd_fam"/>
    <property type="match status" value="1"/>
</dbReference>
<dbReference type="PANTHER" id="PTHR33713">
    <property type="entry name" value="ANTITOXIN YAFN-RELATED"/>
    <property type="match status" value="1"/>
</dbReference>
<dbReference type="Pfam" id="PF02604">
    <property type="entry name" value="PhdYeFM_antitox"/>
    <property type="match status" value="1"/>
</dbReference>
<dbReference type="InterPro" id="IPR051405">
    <property type="entry name" value="phD/YefM_antitoxin"/>
</dbReference>
<dbReference type="PANTHER" id="PTHR33713:SF6">
    <property type="entry name" value="ANTITOXIN YEFM"/>
    <property type="match status" value="1"/>
</dbReference>
<organism evidence="3 4">
    <name type="scientific">candidate division WOR-1 bacterium RIFOXYC2_FULL_46_14</name>
    <dbReference type="NCBI Taxonomy" id="1802587"/>
    <lineage>
        <taxon>Bacteria</taxon>
        <taxon>Bacillati</taxon>
        <taxon>Saganbacteria</taxon>
    </lineage>
</organism>